<gene>
    <name evidence="8" type="ORF">FBD94_17965</name>
</gene>
<dbReference type="RefSeq" id="WP_136881224.1">
    <property type="nucleotide sequence ID" value="NZ_SWDX01000007.1"/>
</dbReference>
<feature type="domain" description="SusD-like N-terminal" evidence="7">
    <location>
        <begin position="101"/>
        <end position="234"/>
    </location>
</feature>
<dbReference type="InterPro" id="IPR033985">
    <property type="entry name" value="SusD-like_N"/>
</dbReference>
<dbReference type="Pfam" id="PF14322">
    <property type="entry name" value="SusD-like_3"/>
    <property type="match status" value="1"/>
</dbReference>
<comment type="caution">
    <text evidence="8">The sequence shown here is derived from an EMBL/GenBank/DDBJ whole genome shotgun (WGS) entry which is preliminary data.</text>
</comment>
<accession>A0A4U1G4H0</accession>
<evidence type="ECO:0000313" key="9">
    <source>
        <dbReference type="Proteomes" id="UP000309594"/>
    </source>
</evidence>
<comment type="similarity">
    <text evidence="2">Belongs to the SusD family.</text>
</comment>
<dbReference type="GO" id="GO:0009279">
    <property type="term" value="C:cell outer membrane"/>
    <property type="evidence" value="ECO:0007669"/>
    <property type="project" value="UniProtKB-SubCell"/>
</dbReference>
<dbReference type="InterPro" id="IPR012944">
    <property type="entry name" value="SusD_RagB_dom"/>
</dbReference>
<name>A0A4U1G4H0_9SPHI</name>
<organism evidence="8 9">
    <name type="scientific">Pedobacter hiemivivus</name>
    <dbReference type="NCBI Taxonomy" id="2530454"/>
    <lineage>
        <taxon>Bacteria</taxon>
        <taxon>Pseudomonadati</taxon>
        <taxon>Bacteroidota</taxon>
        <taxon>Sphingobacteriia</taxon>
        <taxon>Sphingobacteriales</taxon>
        <taxon>Sphingobacteriaceae</taxon>
        <taxon>Pedobacter</taxon>
    </lineage>
</organism>
<dbReference type="PROSITE" id="PS51257">
    <property type="entry name" value="PROKAR_LIPOPROTEIN"/>
    <property type="match status" value="1"/>
</dbReference>
<dbReference type="Proteomes" id="UP000309594">
    <property type="component" value="Unassembled WGS sequence"/>
</dbReference>
<evidence type="ECO:0000256" key="1">
    <source>
        <dbReference type="ARBA" id="ARBA00004442"/>
    </source>
</evidence>
<reference evidence="8 9" key="1">
    <citation type="submission" date="2019-04" db="EMBL/GenBank/DDBJ databases">
        <title>Pedobacter sp. RP-1-16 sp. nov., isolated from Arctic soil.</title>
        <authorList>
            <person name="Dahal R.H."/>
            <person name="Kim D.-U."/>
        </authorList>
    </citation>
    <scope>NUCLEOTIDE SEQUENCE [LARGE SCALE GENOMIC DNA]</scope>
    <source>
        <strain evidence="8 9">RP-1-16</strain>
    </source>
</reference>
<dbReference type="SUPFAM" id="SSF48452">
    <property type="entry name" value="TPR-like"/>
    <property type="match status" value="1"/>
</dbReference>
<comment type="subcellular location">
    <subcellularLocation>
        <location evidence="1">Cell outer membrane</location>
    </subcellularLocation>
</comment>
<keyword evidence="5" id="KW-0998">Cell outer membrane</keyword>
<evidence type="ECO:0000256" key="4">
    <source>
        <dbReference type="ARBA" id="ARBA00023136"/>
    </source>
</evidence>
<evidence type="ECO:0000259" key="6">
    <source>
        <dbReference type="Pfam" id="PF07980"/>
    </source>
</evidence>
<dbReference type="Pfam" id="PF07980">
    <property type="entry name" value="SusD_RagB"/>
    <property type="match status" value="1"/>
</dbReference>
<dbReference type="EMBL" id="SWDX01000007">
    <property type="protein sequence ID" value="TKC58505.1"/>
    <property type="molecule type" value="Genomic_DNA"/>
</dbReference>
<protein>
    <submittedName>
        <fullName evidence="8">RagB/SusD family nutrient uptake outer membrane protein</fullName>
    </submittedName>
</protein>
<dbReference type="AlphaFoldDB" id="A0A4U1G4H0"/>
<feature type="domain" description="RagB/SusD" evidence="6">
    <location>
        <begin position="367"/>
        <end position="590"/>
    </location>
</feature>
<keyword evidence="4" id="KW-0472">Membrane</keyword>
<proteinExistence type="inferred from homology"/>
<evidence type="ECO:0000256" key="3">
    <source>
        <dbReference type="ARBA" id="ARBA00022729"/>
    </source>
</evidence>
<evidence type="ECO:0000313" key="8">
    <source>
        <dbReference type="EMBL" id="TKC58505.1"/>
    </source>
</evidence>
<dbReference type="InterPro" id="IPR011990">
    <property type="entry name" value="TPR-like_helical_dom_sf"/>
</dbReference>
<evidence type="ECO:0000256" key="2">
    <source>
        <dbReference type="ARBA" id="ARBA00006275"/>
    </source>
</evidence>
<evidence type="ECO:0000256" key="5">
    <source>
        <dbReference type="ARBA" id="ARBA00023237"/>
    </source>
</evidence>
<keyword evidence="3" id="KW-0732">Signal</keyword>
<sequence>MKNKILFFIFFAVCGLVSCKKYLNETPTASFGEDYVFGSVGNAKAAVLGVYNRLTGDLSYGGRLSYYFASDNDETLGTVNNGVGGGDNATKAIARYNATPLNVELDRVYNQMFQGVERANICIKAIPQMNLYTNGTDDQKRELKRLHGEALTLRAQFYFDLMKHWGDVPAAFEPSTDEASFLIGKTNRDEIYDHIIADLKTAEDLVPWRGDPGVTADERITKGAVKALRARLALFRGGYSLRADTRKMERRPDFLKYYQIARDECKEIMDAKRHALNTSYQAVFKDNMDAHRIEPNGEVLFEIAMAGGDGNSDGRVGYIDGIQVNKKGSGNIIIMPTYFYAFDSLDVRRDVTIASYAIDGNGYKFAYQNAGFVGLLLAKFRRDWISNPVVLPTSDAAYFGINWPLIRYSDVLLMFAEADNEINNGPTAEAIQAFKDVRGRAFNGDLSKIGIIPSDKQGFFTSIVNERSFELGGEAIRKYDLIRWNLLYDKILQTRANLEKMRTKQAPYASLPQIMYFKQSSPDLIYANSYYQPTPAKIPVGYVSANWIRTLGLDYIKMVAEVFEPNKKELLPLSKAVIDANPKLKQDYGY</sequence>
<evidence type="ECO:0000259" key="7">
    <source>
        <dbReference type="Pfam" id="PF14322"/>
    </source>
</evidence>
<dbReference type="Gene3D" id="1.25.40.390">
    <property type="match status" value="1"/>
</dbReference>